<dbReference type="GO" id="GO:0009451">
    <property type="term" value="P:RNA modification"/>
    <property type="evidence" value="ECO:0007669"/>
    <property type="project" value="InterPro"/>
</dbReference>
<feature type="repeat" description="PPR" evidence="2">
    <location>
        <begin position="428"/>
        <end position="462"/>
    </location>
</feature>
<sequence>MGCLSDAQRGFERLVSQHESSWDALIRGYLNSGQLHYAIDLYKSKQKLDSLYIDDGHTAVSLLKACAKLKDVKSGLELHVGFAKAGLVEIDTFVGSSLVDMYAKCGSLIKAQQVFAKLHVRNVVCWNALISAFVKHGHNEEALCLFDQMCLDYVSPDAVTFIHSLKACANTGAIEKAFEIHEHVESKGLLKSALMVGNALVDTFAKLGLFHKAEQVFSSLLIQDAVSWNSLITGYIEHGYGAKAVECYEHMQDANVVPNLVTFICALKAFSSMGAPDKGLDTHCEIERLGLLQKESSFGNILVDMYAQGGWLSRAKEVFDKLPARNIVAWNALIAGCAEYGKGNDALKYYEEMKHLEIVPDAITVVSSLRSCGLIGALDKGREIHAEIERRGTFKYNQVVGNALIDFYAKCNMLGVAHEVFEGLVFRDVISWNMLIAGYVEHGFYEEALKYLDDMQLQGVYPDSITFIYSLKACNSEATVDKAKYIHTELERKNLLETEPVVGNALVDIYCKIGLLRRAHEVFDVLPARDHFSWNTLLAGYVEHGGYEDALDLFKFMQSQQVPPDEVTFVCGLKACASIKALFEGINMHVEIERRGLLVSNHPIGSSLIDMYGKCGVITKAKEVLDRLPLRDSISWNALLAGYTEQGSAEETLKCLGQMRLEGIPLNVPAVVCSLRACASIGSTSLSEGLLTEIKQKRFLERNYLVSSTLVDMCVKCGSVAKAREVFDQLLVRDVVSWNILMAGYAEIGHIDEALACFDQMQFEGVAPDAVTYINSLKTFATMGATEKGQEMHTEIVMKGLLEKELSLGNTMIFLYSKCGAVTMARQVFATLNVRDIVSWNTLLAGYAQVGQNGYLFSTFNSMVSHNVKPDVITFVIMLNACSRSSLFSTSQSYFEAMSKDYGVFPCLEHHSCMVDLFGRAGQLDEAAAIIEKMPISPNVVVWHSLLYACKSWGNVQVGNQAFTQAANIDDQDGASNVLSSRIQVES</sequence>
<evidence type="ECO:0008006" key="5">
    <source>
        <dbReference type="Google" id="ProtNLM"/>
    </source>
</evidence>
<dbReference type="GO" id="GO:0048731">
    <property type="term" value="P:system development"/>
    <property type="evidence" value="ECO:0007669"/>
    <property type="project" value="UniProtKB-ARBA"/>
</dbReference>
<dbReference type="NCBIfam" id="TIGR00756">
    <property type="entry name" value="PPR"/>
    <property type="match status" value="7"/>
</dbReference>
<evidence type="ECO:0000313" key="3">
    <source>
        <dbReference type="EMBL" id="KAH7290634.1"/>
    </source>
</evidence>
<evidence type="ECO:0000256" key="2">
    <source>
        <dbReference type="PROSITE-ProRule" id="PRU00708"/>
    </source>
</evidence>
<evidence type="ECO:0000313" key="4">
    <source>
        <dbReference type="Proteomes" id="UP000825935"/>
    </source>
</evidence>
<dbReference type="InterPro" id="IPR002885">
    <property type="entry name" value="PPR_rpt"/>
</dbReference>
<evidence type="ECO:0000256" key="1">
    <source>
        <dbReference type="ARBA" id="ARBA00022737"/>
    </source>
</evidence>
<accession>A0A8T2R4A7</accession>
<feature type="repeat" description="PPR" evidence="2">
    <location>
        <begin position="224"/>
        <end position="258"/>
    </location>
</feature>
<dbReference type="Pfam" id="PF13041">
    <property type="entry name" value="PPR_2"/>
    <property type="match status" value="7"/>
</dbReference>
<dbReference type="OrthoDB" id="185373at2759"/>
<reference evidence="3" key="1">
    <citation type="submission" date="2021-08" db="EMBL/GenBank/DDBJ databases">
        <title>WGS assembly of Ceratopteris richardii.</title>
        <authorList>
            <person name="Marchant D.B."/>
            <person name="Chen G."/>
            <person name="Jenkins J."/>
            <person name="Shu S."/>
            <person name="Leebens-Mack J."/>
            <person name="Grimwood J."/>
            <person name="Schmutz J."/>
            <person name="Soltis P."/>
            <person name="Soltis D."/>
            <person name="Chen Z.-H."/>
        </authorList>
    </citation>
    <scope>NUCLEOTIDE SEQUENCE</scope>
    <source>
        <strain evidence="3">Whitten #5841</strain>
        <tissue evidence="3">Leaf</tissue>
    </source>
</reference>
<keyword evidence="1" id="KW-0677">Repeat</keyword>
<dbReference type="PROSITE" id="PS51375">
    <property type="entry name" value="PPR"/>
    <property type="match status" value="8"/>
</dbReference>
<feature type="repeat" description="PPR" evidence="2">
    <location>
        <begin position="122"/>
        <end position="156"/>
    </location>
</feature>
<dbReference type="Gene3D" id="1.25.40.10">
    <property type="entry name" value="Tetratricopeptide repeat domain"/>
    <property type="match status" value="7"/>
</dbReference>
<name>A0A8T2R4A7_CERRI</name>
<dbReference type="FunFam" id="1.25.40.10:FF:000031">
    <property type="entry name" value="Pentatricopeptide repeat-containing protein mitochondrial"/>
    <property type="match status" value="1"/>
</dbReference>
<dbReference type="FunFam" id="1.25.40.10:FF:000158">
    <property type="entry name" value="pentatricopeptide repeat-containing protein At2g33680"/>
    <property type="match status" value="1"/>
</dbReference>
<dbReference type="Pfam" id="PF01535">
    <property type="entry name" value="PPR"/>
    <property type="match status" value="5"/>
</dbReference>
<dbReference type="AlphaFoldDB" id="A0A8T2R4A7"/>
<dbReference type="EMBL" id="CM035435">
    <property type="protein sequence ID" value="KAH7290634.1"/>
    <property type="molecule type" value="Genomic_DNA"/>
</dbReference>
<feature type="repeat" description="PPR" evidence="2">
    <location>
        <begin position="632"/>
        <end position="666"/>
    </location>
</feature>
<proteinExistence type="predicted"/>
<feature type="repeat" description="PPR" evidence="2">
    <location>
        <begin position="326"/>
        <end position="360"/>
    </location>
</feature>
<dbReference type="GO" id="GO:0003723">
    <property type="term" value="F:RNA binding"/>
    <property type="evidence" value="ECO:0007669"/>
    <property type="project" value="InterPro"/>
</dbReference>
<feature type="repeat" description="PPR" evidence="2">
    <location>
        <begin position="734"/>
        <end position="768"/>
    </location>
</feature>
<dbReference type="FunFam" id="1.25.40.10:FF:000285">
    <property type="entry name" value="Pentatricopeptide repeat-containing protein, chloroplastic"/>
    <property type="match status" value="1"/>
</dbReference>
<organism evidence="3 4">
    <name type="scientific">Ceratopteris richardii</name>
    <name type="common">Triangle waterfern</name>
    <dbReference type="NCBI Taxonomy" id="49495"/>
    <lineage>
        <taxon>Eukaryota</taxon>
        <taxon>Viridiplantae</taxon>
        <taxon>Streptophyta</taxon>
        <taxon>Embryophyta</taxon>
        <taxon>Tracheophyta</taxon>
        <taxon>Polypodiopsida</taxon>
        <taxon>Polypodiidae</taxon>
        <taxon>Polypodiales</taxon>
        <taxon>Pteridineae</taxon>
        <taxon>Pteridaceae</taxon>
        <taxon>Parkerioideae</taxon>
        <taxon>Ceratopteris</taxon>
    </lineage>
</organism>
<dbReference type="PANTHER" id="PTHR47926:SF382">
    <property type="entry name" value="PENTACOTRIPEPTIDE-REPEAT REGION OF PRORP DOMAIN-CONTAINING PROTEIN"/>
    <property type="match status" value="1"/>
</dbReference>
<comment type="caution">
    <text evidence="3">The sequence shown here is derived from an EMBL/GenBank/DDBJ whole genome shotgun (WGS) entry which is preliminary data.</text>
</comment>
<keyword evidence="4" id="KW-1185">Reference proteome</keyword>
<dbReference type="Proteomes" id="UP000825935">
    <property type="component" value="Chromosome 30"/>
</dbReference>
<gene>
    <name evidence="3" type="ORF">KP509_30G057500</name>
</gene>
<dbReference type="InterPro" id="IPR046960">
    <property type="entry name" value="PPR_At4g14850-like_plant"/>
</dbReference>
<feature type="repeat" description="PPR" evidence="2">
    <location>
        <begin position="530"/>
        <end position="564"/>
    </location>
</feature>
<dbReference type="PANTHER" id="PTHR47926">
    <property type="entry name" value="PENTATRICOPEPTIDE REPEAT-CONTAINING PROTEIN"/>
    <property type="match status" value="1"/>
</dbReference>
<feature type="repeat" description="PPR" evidence="2">
    <location>
        <begin position="836"/>
        <end position="870"/>
    </location>
</feature>
<dbReference type="InterPro" id="IPR011990">
    <property type="entry name" value="TPR-like_helical_dom_sf"/>
</dbReference>
<protein>
    <recommendedName>
        <fullName evidence="5">Pentatricopeptide repeat-containing protein</fullName>
    </recommendedName>
</protein>